<dbReference type="AlphaFoldDB" id="A0AAD1HQQ9"/>
<accession>A0AAD1HQQ9</accession>
<organism evidence="2 3">
    <name type="scientific">Mycolicibacterium aichiense</name>
    <dbReference type="NCBI Taxonomy" id="1799"/>
    <lineage>
        <taxon>Bacteria</taxon>
        <taxon>Bacillati</taxon>
        <taxon>Actinomycetota</taxon>
        <taxon>Actinomycetes</taxon>
        <taxon>Mycobacteriales</taxon>
        <taxon>Mycobacteriaceae</taxon>
        <taxon>Mycolicibacterium</taxon>
    </lineage>
</organism>
<sequence>MRRGIGAIFTTGVALVGATVVVANPVSAPASDVRVPPVKLSADSTASTTALDRALLETLTRDAGGASPADPLKRVVAGVVTNVTMLSGRAVDEALWTDVPGRPTPVRVPYPPPVPPKAVADLLSGKPAVVPSANASPAIIEDRALQHAVTSVGDYVGYVSVQVVETTVAAARIAVAKPRLIADTLAALTDGDVDAAISTALRVVAVPVGPPSKIVKAIRGEVRQRLTELTDILRRPVPSRPKATLTPTVSLSSVADSVASLRRSLGHRRGVTLTARPGASSKPGTSTEPETSTKPGAAVDTTGTATTDSDAKPTAANGATDLSDGNKAVPSTTASQSPVQQRAQNPVTQVRTSLDRFADTLRKALTPHRAPQRTGTTPAPASDAS</sequence>
<dbReference type="EMBL" id="AP022561">
    <property type="protein sequence ID" value="BBX09219.1"/>
    <property type="molecule type" value="Genomic_DNA"/>
</dbReference>
<feature type="compositionally biased region" description="Polar residues" evidence="1">
    <location>
        <begin position="329"/>
        <end position="352"/>
    </location>
</feature>
<evidence type="ECO:0000256" key="1">
    <source>
        <dbReference type="SAM" id="MobiDB-lite"/>
    </source>
</evidence>
<feature type="compositionally biased region" description="Low complexity" evidence="1">
    <location>
        <begin position="297"/>
        <end position="308"/>
    </location>
</feature>
<evidence type="ECO:0000313" key="2">
    <source>
        <dbReference type="EMBL" id="BBX09219.1"/>
    </source>
</evidence>
<evidence type="ECO:0000313" key="3">
    <source>
        <dbReference type="Proteomes" id="UP000467327"/>
    </source>
</evidence>
<reference evidence="2 3" key="1">
    <citation type="journal article" date="2019" name="Emerg. Microbes Infect.">
        <title>Comprehensive subspecies identification of 175 nontuberculous mycobacteria species based on 7547 genomic profiles.</title>
        <authorList>
            <person name="Matsumoto Y."/>
            <person name="Kinjo T."/>
            <person name="Motooka D."/>
            <person name="Nabeya D."/>
            <person name="Jung N."/>
            <person name="Uechi K."/>
            <person name="Horii T."/>
            <person name="Iida T."/>
            <person name="Fujita J."/>
            <person name="Nakamura S."/>
        </authorList>
    </citation>
    <scope>NUCLEOTIDE SEQUENCE [LARGE SCALE GENOMIC DNA]</scope>
    <source>
        <strain evidence="2 3">JCM 6376</strain>
    </source>
</reference>
<feature type="region of interest" description="Disordered" evidence="1">
    <location>
        <begin position="262"/>
        <end position="385"/>
    </location>
</feature>
<feature type="compositionally biased region" description="Basic and acidic residues" evidence="1">
    <location>
        <begin position="353"/>
        <end position="362"/>
    </location>
</feature>
<gene>
    <name evidence="2" type="ORF">MAIC_40220</name>
</gene>
<name>A0AAD1HQQ9_9MYCO</name>
<protein>
    <submittedName>
        <fullName evidence="2">Uncharacterized protein</fullName>
    </submittedName>
</protein>
<keyword evidence="3" id="KW-1185">Reference proteome</keyword>
<dbReference type="KEGG" id="maic:MAIC_40220"/>
<feature type="compositionally biased region" description="Polar residues" evidence="1">
    <location>
        <begin position="282"/>
        <end position="294"/>
    </location>
</feature>
<proteinExistence type="predicted"/>
<dbReference type="Proteomes" id="UP000467327">
    <property type="component" value="Chromosome"/>
</dbReference>
<feature type="compositionally biased region" description="Polar residues" evidence="1">
    <location>
        <begin position="373"/>
        <end position="385"/>
    </location>
</feature>